<reference evidence="1 2" key="1">
    <citation type="submission" date="2020-10" db="EMBL/GenBank/DDBJ databases">
        <authorList>
            <person name="Castelo-Branco R."/>
            <person name="Eusebio N."/>
            <person name="Adriana R."/>
            <person name="Vieira A."/>
            <person name="Brugerolle De Fraissinette N."/>
            <person name="Rezende De Castro R."/>
            <person name="Schneider M.P."/>
            <person name="Vasconcelos V."/>
            <person name="Leao P.N."/>
        </authorList>
    </citation>
    <scope>NUCLEOTIDE SEQUENCE [LARGE SCALE GENOMIC DNA]</scope>
    <source>
        <strain evidence="1 2">LEGE 06226</strain>
    </source>
</reference>
<dbReference type="EMBL" id="JADEWU010000001">
    <property type="protein sequence ID" value="MBE9141712.1"/>
    <property type="molecule type" value="Genomic_DNA"/>
</dbReference>
<evidence type="ECO:0000313" key="1">
    <source>
        <dbReference type="EMBL" id="MBE9141712.1"/>
    </source>
</evidence>
<proteinExistence type="predicted"/>
<name>A0ABR9U5I5_9CYAN</name>
<organism evidence="1 2">
    <name type="scientific">Planktothrix mougeotii LEGE 06226</name>
    <dbReference type="NCBI Taxonomy" id="1828728"/>
    <lineage>
        <taxon>Bacteria</taxon>
        <taxon>Bacillati</taxon>
        <taxon>Cyanobacteriota</taxon>
        <taxon>Cyanophyceae</taxon>
        <taxon>Oscillatoriophycideae</taxon>
        <taxon>Oscillatoriales</taxon>
        <taxon>Microcoleaceae</taxon>
        <taxon>Planktothrix</taxon>
    </lineage>
</organism>
<comment type="caution">
    <text evidence="1">The sequence shown here is derived from an EMBL/GenBank/DDBJ whole genome shotgun (WGS) entry which is preliminary data.</text>
</comment>
<sequence>MKDIIIKISENMTNLKIEKIKKKASDNLSRLMNQASEEAQANGLTPEILEKILSEDE</sequence>
<dbReference type="RefSeq" id="WP_193867481.1">
    <property type="nucleotide sequence ID" value="NZ_JADEWU010000001.1"/>
</dbReference>
<evidence type="ECO:0000313" key="2">
    <source>
        <dbReference type="Proteomes" id="UP000640725"/>
    </source>
</evidence>
<keyword evidence="2" id="KW-1185">Reference proteome</keyword>
<gene>
    <name evidence="1" type="ORF">IQ236_00565</name>
</gene>
<dbReference type="Proteomes" id="UP000640725">
    <property type="component" value="Unassembled WGS sequence"/>
</dbReference>
<protein>
    <submittedName>
        <fullName evidence="1">Uncharacterized protein</fullName>
    </submittedName>
</protein>
<accession>A0ABR9U5I5</accession>